<name>A0A849AHR2_9MICO</name>
<sequence length="174" mass="18930">MTAAHRAGDQRLVAETPEAPWLPPGSTAEVWAGADCDTPDPSIIVRLLITRLGDETEFFCVPTPKGPDLPTRFLGPGAERSSADDGLRHLQQETVDDAESSTRCVGFVRNVVPHPDGDYPHPTPDAYVPVFAAERAHPVVPGEWFTLDSAPTALHGRHWWPIVRRYLEAAGAGH</sequence>
<reference evidence="2 3" key="1">
    <citation type="submission" date="2020-05" db="EMBL/GenBank/DDBJ databases">
        <title>Flexivirga sp. ID2601S isolated from air conditioner.</title>
        <authorList>
            <person name="Kim D.H."/>
        </authorList>
    </citation>
    <scope>NUCLEOTIDE SEQUENCE [LARGE SCALE GENOMIC DNA]</scope>
    <source>
        <strain evidence="2 3">ID2601S</strain>
    </source>
</reference>
<proteinExistence type="predicted"/>
<dbReference type="GO" id="GO:0016787">
    <property type="term" value="F:hydrolase activity"/>
    <property type="evidence" value="ECO:0007669"/>
    <property type="project" value="UniProtKB-KW"/>
</dbReference>
<accession>A0A849AHR2</accession>
<organism evidence="2 3">
    <name type="scientific">Flexivirga aerilata</name>
    <dbReference type="NCBI Taxonomy" id="1656889"/>
    <lineage>
        <taxon>Bacteria</taxon>
        <taxon>Bacillati</taxon>
        <taxon>Actinomycetota</taxon>
        <taxon>Actinomycetes</taxon>
        <taxon>Micrococcales</taxon>
        <taxon>Dermacoccaceae</taxon>
        <taxon>Flexivirga</taxon>
    </lineage>
</organism>
<dbReference type="RefSeq" id="WP_171152836.1">
    <property type="nucleotide sequence ID" value="NZ_JABENB010000001.1"/>
</dbReference>
<protein>
    <submittedName>
        <fullName evidence="2">NUDIX hydrolase</fullName>
    </submittedName>
</protein>
<evidence type="ECO:0000256" key="1">
    <source>
        <dbReference type="SAM" id="MobiDB-lite"/>
    </source>
</evidence>
<evidence type="ECO:0000313" key="2">
    <source>
        <dbReference type="EMBL" id="NNG38738.1"/>
    </source>
</evidence>
<dbReference type="EMBL" id="JABENB010000001">
    <property type="protein sequence ID" value="NNG38738.1"/>
    <property type="molecule type" value="Genomic_DNA"/>
</dbReference>
<gene>
    <name evidence="2" type="ORF">HJ588_05550</name>
</gene>
<keyword evidence="2" id="KW-0378">Hydrolase</keyword>
<dbReference type="AlphaFoldDB" id="A0A849AHR2"/>
<comment type="caution">
    <text evidence="2">The sequence shown here is derived from an EMBL/GenBank/DDBJ whole genome shotgun (WGS) entry which is preliminary data.</text>
</comment>
<evidence type="ECO:0000313" key="3">
    <source>
        <dbReference type="Proteomes" id="UP000557772"/>
    </source>
</evidence>
<keyword evidence="3" id="KW-1185">Reference proteome</keyword>
<feature type="region of interest" description="Disordered" evidence="1">
    <location>
        <begin position="1"/>
        <end position="26"/>
    </location>
</feature>
<dbReference type="Proteomes" id="UP000557772">
    <property type="component" value="Unassembled WGS sequence"/>
</dbReference>